<reference evidence="2" key="3">
    <citation type="submission" date="2025-09" db="UniProtKB">
        <authorList>
            <consortium name="Ensembl"/>
        </authorList>
    </citation>
    <scope>IDENTIFICATION</scope>
</reference>
<evidence type="ECO:0000256" key="1">
    <source>
        <dbReference type="SAM" id="Phobius"/>
    </source>
</evidence>
<evidence type="ECO:0000313" key="3">
    <source>
        <dbReference type="Proteomes" id="UP000472272"/>
    </source>
</evidence>
<dbReference type="AlphaFoldDB" id="A0A670HV29"/>
<accession>A0A670HV29</accession>
<keyword evidence="1" id="KW-1133">Transmembrane helix</keyword>
<dbReference type="GeneTree" id="ENSGT00980000198949"/>
<dbReference type="Proteomes" id="UP000472272">
    <property type="component" value="Chromosome 5"/>
</dbReference>
<reference evidence="2" key="2">
    <citation type="submission" date="2025-08" db="UniProtKB">
        <authorList>
            <consortium name="Ensembl"/>
        </authorList>
    </citation>
    <scope>IDENTIFICATION</scope>
</reference>
<proteinExistence type="predicted"/>
<organism evidence="2 3">
    <name type="scientific">Podarcis muralis</name>
    <name type="common">Wall lizard</name>
    <name type="synonym">Lacerta muralis</name>
    <dbReference type="NCBI Taxonomy" id="64176"/>
    <lineage>
        <taxon>Eukaryota</taxon>
        <taxon>Metazoa</taxon>
        <taxon>Chordata</taxon>
        <taxon>Craniata</taxon>
        <taxon>Vertebrata</taxon>
        <taxon>Euteleostomi</taxon>
        <taxon>Lepidosauria</taxon>
        <taxon>Squamata</taxon>
        <taxon>Bifurcata</taxon>
        <taxon>Unidentata</taxon>
        <taxon>Episquamata</taxon>
        <taxon>Laterata</taxon>
        <taxon>Lacertibaenia</taxon>
        <taxon>Lacertidae</taxon>
        <taxon>Podarcis</taxon>
    </lineage>
</organism>
<keyword evidence="1" id="KW-0812">Transmembrane</keyword>
<dbReference type="Ensembl" id="ENSPMRT00000003331.1">
    <property type="protein sequence ID" value="ENSPMRP00000003105.1"/>
    <property type="gene ID" value="ENSPMRG00000002211.1"/>
</dbReference>
<feature type="transmembrane region" description="Helical" evidence="1">
    <location>
        <begin position="103"/>
        <end position="122"/>
    </location>
</feature>
<reference evidence="2 3" key="1">
    <citation type="journal article" date="2019" name="Proc. Natl. Acad. Sci. U.S.A.">
        <title>Regulatory changes in pterin and carotenoid genes underlie balanced color polymorphisms in the wall lizard.</title>
        <authorList>
            <person name="Andrade P."/>
            <person name="Pinho C."/>
            <person name="Perez I de Lanuza G."/>
            <person name="Afonso S."/>
            <person name="Brejcha J."/>
            <person name="Rubin C.J."/>
            <person name="Wallerman O."/>
            <person name="Pereira P."/>
            <person name="Sabatino S.J."/>
            <person name="Bellati A."/>
            <person name="Pellitteri-Rosa D."/>
            <person name="Bosakova Z."/>
            <person name="Bunikis I."/>
            <person name="Carretero M.A."/>
            <person name="Feiner N."/>
            <person name="Marsik P."/>
            <person name="Pauperio F."/>
            <person name="Salvi D."/>
            <person name="Soler L."/>
            <person name="While G.M."/>
            <person name="Uller T."/>
            <person name="Font E."/>
            <person name="Andersson L."/>
            <person name="Carneiro M."/>
        </authorList>
    </citation>
    <scope>NUCLEOTIDE SEQUENCE</scope>
</reference>
<name>A0A670HV29_PODMU</name>
<evidence type="ECO:0000313" key="2">
    <source>
        <dbReference type="Ensembl" id="ENSPMRP00000003105.1"/>
    </source>
</evidence>
<keyword evidence="3" id="KW-1185">Reference proteome</keyword>
<feature type="transmembrane region" description="Helical" evidence="1">
    <location>
        <begin position="63"/>
        <end position="82"/>
    </location>
</feature>
<sequence>QWQGQNSMGCSDPANGADYKQPPTYFRACVLQVCGVHRSAKCYRPRLCFPEILLHLHEAQLQVHALIFFPFALLLYFLQFLLQCGQKALVCRGKKHMQLRADFFFFPLQAISFFGVSLHFSLSPVLKLGSGTETGIPRTFP</sequence>
<protein>
    <submittedName>
        <fullName evidence="2">Uncharacterized protein</fullName>
    </submittedName>
</protein>
<keyword evidence="1" id="KW-0472">Membrane</keyword>